<accession>Q6LNM5</accession>
<feature type="domain" description="Response regulatory" evidence="2">
    <location>
        <begin position="25"/>
        <end position="146"/>
    </location>
</feature>
<dbReference type="EMBL" id="CR378672">
    <property type="protein sequence ID" value="CAG21101.1"/>
    <property type="molecule type" value="Genomic_DNA"/>
</dbReference>
<evidence type="ECO:0000256" key="1">
    <source>
        <dbReference type="PROSITE-ProRule" id="PRU00169"/>
    </source>
</evidence>
<dbReference type="PROSITE" id="PS50110">
    <property type="entry name" value="RESPONSE_REGULATORY"/>
    <property type="match status" value="1"/>
</dbReference>
<dbReference type="SUPFAM" id="SSF48452">
    <property type="entry name" value="TPR-like"/>
    <property type="match status" value="1"/>
</dbReference>
<proteinExistence type="predicted"/>
<gene>
    <name evidence="3" type="ordered locus">PBPRA2729</name>
</gene>
<dbReference type="InterPro" id="IPR052048">
    <property type="entry name" value="ST_Response_Regulator"/>
</dbReference>
<feature type="modified residue" description="4-aspartylphosphate" evidence="1">
    <location>
        <position position="77"/>
    </location>
</feature>
<keyword evidence="1" id="KW-0597">Phosphoprotein</keyword>
<dbReference type="InterPro" id="IPR001789">
    <property type="entry name" value="Sig_transdc_resp-reg_receiver"/>
</dbReference>
<protein>
    <recommendedName>
        <fullName evidence="2">Response regulatory domain-containing protein</fullName>
    </recommendedName>
</protein>
<evidence type="ECO:0000313" key="4">
    <source>
        <dbReference type="Proteomes" id="UP000000593"/>
    </source>
</evidence>
<dbReference type="Gene3D" id="3.40.50.2300">
    <property type="match status" value="1"/>
</dbReference>
<dbReference type="KEGG" id="ppr:PBPRA2729"/>
<name>Q6LNM5_PHOPR</name>
<organism evidence="3 4">
    <name type="scientific">Photobacterium profundum (strain SS9)</name>
    <dbReference type="NCBI Taxonomy" id="298386"/>
    <lineage>
        <taxon>Bacteria</taxon>
        <taxon>Pseudomonadati</taxon>
        <taxon>Pseudomonadota</taxon>
        <taxon>Gammaproteobacteria</taxon>
        <taxon>Vibrionales</taxon>
        <taxon>Vibrionaceae</taxon>
        <taxon>Photobacterium</taxon>
    </lineage>
</organism>
<dbReference type="InterPro" id="IPR011006">
    <property type="entry name" value="CheY-like_superfamily"/>
</dbReference>
<reference evidence="4" key="1">
    <citation type="journal article" date="2005" name="Science">
        <title>Life at depth: Photobacterium profundum genome sequence and expression analysis.</title>
        <authorList>
            <person name="Vezzi A."/>
            <person name="Campanaro S."/>
            <person name="D'Angelo M."/>
            <person name="Simonato F."/>
            <person name="Vitulo N."/>
            <person name="Lauro F.M."/>
            <person name="Cestaro A."/>
            <person name="Malacrida G."/>
            <person name="Simionati B."/>
            <person name="Cannata N."/>
            <person name="Romualdi C."/>
            <person name="Bartlett D.H."/>
            <person name="Valle G."/>
        </authorList>
    </citation>
    <scope>NUCLEOTIDE SEQUENCE [LARGE SCALE GENOMIC DNA]</scope>
    <source>
        <strain evidence="4">ATCC BAA-1253 / SS9</strain>
    </source>
</reference>
<dbReference type="SMART" id="SM00448">
    <property type="entry name" value="REC"/>
    <property type="match status" value="1"/>
</dbReference>
<dbReference type="HOGENOM" id="CLU_036597_0_0_6"/>
<dbReference type="InterPro" id="IPR011990">
    <property type="entry name" value="TPR-like_helical_dom_sf"/>
</dbReference>
<dbReference type="eggNOG" id="COG0457">
    <property type="taxonomic scope" value="Bacteria"/>
</dbReference>
<dbReference type="SUPFAM" id="SSF52172">
    <property type="entry name" value="CheY-like"/>
    <property type="match status" value="1"/>
</dbReference>
<dbReference type="STRING" id="298386.PBPRA2729"/>
<dbReference type="Gene3D" id="1.25.40.10">
    <property type="entry name" value="Tetratricopeptide repeat domain"/>
    <property type="match status" value="1"/>
</dbReference>
<sequence length="582" mass="66872">MHIPQRTCMPERMKRLPTIDWSKLKILVVDDQRTAAVLLKSLLKNIGIHTTNIDMAFSYEEAIRYCQNNHYQLLLTDYHLNKALNGNELTTLLRQKKLLSSDCGILVLSGDHSREVILTTLSIEPDSFLSKPITIAGLKQKLEEICNDCAQRKPIYAALENNDIPLAIRIAKQQLSEYGHHHKIEGLLLDLLIEQKDWEQVKRLTTLLIIQNPTHKISLVDARISYHEGDINTAIHKLQQLVARSPLYVDAYDFLSLYQEENKQYHDALSSAKQALNYTPSVTHRVLQVAQLAANLNDSESLIKAGKVLASHLPIIDVSWVTRFAEFTAIFEQLYFAQTSHRLQRQLIQQLKGIHQLAIKRLLPIQQPFLTLYGQITLARFLLANDQPLKAKRRLMVSLSAHFDAITKLPSVILIEILPALFHLGEAQLIFDIYQVFKQRDRIDGHSKNRLTELKKNTTSINSIRALMIDLKEAKMLLEQDHIADLVTLQHYNDIISRYPLCSEAHLGRLQSLYQLNLYDQDKIKESIKAINMMPLPSALAEWRTNIFQCLLIKMAKTQHNITIDPYLRRYHSKNTVTTFIS</sequence>
<dbReference type="Proteomes" id="UP000000593">
    <property type="component" value="Chromosome 1"/>
</dbReference>
<dbReference type="Pfam" id="PF00072">
    <property type="entry name" value="Response_reg"/>
    <property type="match status" value="1"/>
</dbReference>
<dbReference type="AlphaFoldDB" id="Q6LNM5"/>
<evidence type="ECO:0000313" key="3">
    <source>
        <dbReference type="EMBL" id="CAG21101.1"/>
    </source>
</evidence>
<dbReference type="eggNOG" id="COG0784">
    <property type="taxonomic scope" value="Bacteria"/>
</dbReference>
<dbReference type="GO" id="GO:0000160">
    <property type="term" value="P:phosphorelay signal transduction system"/>
    <property type="evidence" value="ECO:0007669"/>
    <property type="project" value="InterPro"/>
</dbReference>
<dbReference type="PANTHER" id="PTHR43228:SF1">
    <property type="entry name" value="TWO-COMPONENT RESPONSE REGULATOR ARR22"/>
    <property type="match status" value="1"/>
</dbReference>
<keyword evidence="4" id="KW-1185">Reference proteome</keyword>
<evidence type="ECO:0000259" key="2">
    <source>
        <dbReference type="PROSITE" id="PS50110"/>
    </source>
</evidence>
<dbReference type="PANTHER" id="PTHR43228">
    <property type="entry name" value="TWO-COMPONENT RESPONSE REGULATOR"/>
    <property type="match status" value="1"/>
</dbReference>